<dbReference type="GO" id="GO:0009279">
    <property type="term" value="C:cell outer membrane"/>
    <property type="evidence" value="ECO:0007669"/>
    <property type="project" value="UniProtKB-SubCell"/>
</dbReference>
<dbReference type="PANTHER" id="PTHR30026">
    <property type="entry name" value="OUTER MEMBRANE PROTEIN TOLC"/>
    <property type="match status" value="1"/>
</dbReference>
<organism evidence="8 9">
    <name type="scientific">Clostridium muellerianum</name>
    <dbReference type="NCBI Taxonomy" id="2716538"/>
    <lineage>
        <taxon>Bacteria</taxon>
        <taxon>Bacillati</taxon>
        <taxon>Bacillota</taxon>
        <taxon>Clostridia</taxon>
        <taxon>Eubacteriales</taxon>
        <taxon>Clostridiaceae</taxon>
        <taxon>Clostridium</taxon>
    </lineage>
</organism>
<evidence type="ECO:0000313" key="8">
    <source>
        <dbReference type="EMBL" id="NMM65072.1"/>
    </source>
</evidence>
<comment type="caution">
    <text evidence="8">The sequence shown here is derived from an EMBL/GenBank/DDBJ whole genome shotgun (WGS) entry which is preliminary data.</text>
</comment>
<evidence type="ECO:0000256" key="3">
    <source>
        <dbReference type="ARBA" id="ARBA00022692"/>
    </source>
</evidence>
<keyword evidence="2" id="KW-1134">Transmembrane beta strand</keyword>
<dbReference type="InterPro" id="IPR051906">
    <property type="entry name" value="TolC-like"/>
</dbReference>
<evidence type="ECO:0000256" key="4">
    <source>
        <dbReference type="ARBA" id="ARBA00023136"/>
    </source>
</evidence>
<dbReference type="RefSeq" id="WP_169299664.1">
    <property type="nucleotide sequence ID" value="NZ_JABBNI010000063.1"/>
</dbReference>
<sequence>MKRLRLLCITAALTTTLFSSTVFAAGAAQSAQNLLDVDKAIDMAIENSYSLKKLDLSISQLKNNYVDSQRNAAGYDDQLTSLEKLSSTIKNDSLKLNLINSQKLSLIQGRDFIQLEYKYAIFQYTNIKQASENELKAGVYKLYSGLVSLKEGLDVEQQNFNNVEDQYKKAQFQLQLGLVSKADVKTSEASYLAEKAKLNQYQRQYDAYTKQLNQLLGVDINTRYTGFTKDNLATSTSSKSYDDYVKDALANRIKIKNDNEMIDTKKMEFYSVRGVYNSDKSPQYEVANYPVEAAKNKLETDKIDISIEINNLYNDLQVKVKKLEPAKKDYDSMKKTYDKASQSYNLGLISKIDFDKAAVGLKAKEIALKSIQRDIWLAQTNLNYASDIGADGSTLASANN</sequence>
<keyword evidence="5" id="KW-0998">Cell outer membrane</keyword>
<dbReference type="AlphaFoldDB" id="A0A7Y0HQS6"/>
<keyword evidence="9" id="KW-1185">Reference proteome</keyword>
<dbReference type="Proteomes" id="UP000537131">
    <property type="component" value="Unassembled WGS sequence"/>
</dbReference>
<dbReference type="PANTHER" id="PTHR30026:SF20">
    <property type="entry name" value="OUTER MEMBRANE PROTEIN TOLC"/>
    <property type="match status" value="1"/>
</dbReference>
<evidence type="ECO:0000256" key="2">
    <source>
        <dbReference type="ARBA" id="ARBA00022452"/>
    </source>
</evidence>
<keyword evidence="7" id="KW-0732">Signal</keyword>
<evidence type="ECO:0000256" key="7">
    <source>
        <dbReference type="SAM" id="SignalP"/>
    </source>
</evidence>
<name>A0A7Y0HQS6_9CLOT</name>
<dbReference type="GO" id="GO:1990281">
    <property type="term" value="C:efflux pump complex"/>
    <property type="evidence" value="ECO:0007669"/>
    <property type="project" value="TreeGrafter"/>
</dbReference>
<dbReference type="Gene3D" id="1.20.1600.10">
    <property type="entry name" value="Outer membrane efflux proteins (OEP)"/>
    <property type="match status" value="2"/>
</dbReference>
<feature type="chain" id="PRO_5031240693" evidence="7">
    <location>
        <begin position="25"/>
        <end position="400"/>
    </location>
</feature>
<dbReference type="GO" id="GO:0015562">
    <property type="term" value="F:efflux transmembrane transporter activity"/>
    <property type="evidence" value="ECO:0007669"/>
    <property type="project" value="InterPro"/>
</dbReference>
<evidence type="ECO:0000256" key="6">
    <source>
        <dbReference type="SAM" id="Coils"/>
    </source>
</evidence>
<evidence type="ECO:0000256" key="5">
    <source>
        <dbReference type="ARBA" id="ARBA00023237"/>
    </source>
</evidence>
<evidence type="ECO:0000313" key="9">
    <source>
        <dbReference type="Proteomes" id="UP000537131"/>
    </source>
</evidence>
<keyword evidence="3" id="KW-0812">Transmembrane</keyword>
<gene>
    <name evidence="8" type="ORF">HBE96_21035</name>
</gene>
<keyword evidence="6" id="KW-0175">Coiled coil</keyword>
<protein>
    <submittedName>
        <fullName evidence="8">TolC family protein</fullName>
    </submittedName>
</protein>
<dbReference type="GO" id="GO:0015288">
    <property type="term" value="F:porin activity"/>
    <property type="evidence" value="ECO:0007669"/>
    <property type="project" value="TreeGrafter"/>
</dbReference>
<proteinExistence type="predicted"/>
<feature type="signal peptide" evidence="7">
    <location>
        <begin position="1"/>
        <end position="24"/>
    </location>
</feature>
<feature type="coiled-coil region" evidence="6">
    <location>
        <begin position="153"/>
        <end position="218"/>
    </location>
</feature>
<reference evidence="8 9" key="1">
    <citation type="submission" date="2020-06" db="EMBL/GenBank/DDBJ databases">
        <title>Complete Genome Sequence of Clostridium muelleri sp. nov. P21T, an Acid-Alcohol Producing Acetogen Isolated from Old Hay.</title>
        <authorList>
            <person name="Duncan K.E."/>
            <person name="Tanner R.S."/>
        </authorList>
    </citation>
    <scope>NUCLEOTIDE SEQUENCE [LARGE SCALE GENOMIC DNA]</scope>
    <source>
        <strain evidence="8 9">P21</strain>
    </source>
</reference>
<dbReference type="SUPFAM" id="SSF56954">
    <property type="entry name" value="Outer membrane efflux proteins (OEP)"/>
    <property type="match status" value="1"/>
</dbReference>
<accession>A0A7Y0HQS6</accession>
<evidence type="ECO:0000256" key="1">
    <source>
        <dbReference type="ARBA" id="ARBA00004442"/>
    </source>
</evidence>
<comment type="subcellular location">
    <subcellularLocation>
        <location evidence="1">Cell outer membrane</location>
    </subcellularLocation>
</comment>
<keyword evidence="4" id="KW-0472">Membrane</keyword>
<dbReference type="EMBL" id="JABBNI010000063">
    <property type="protein sequence ID" value="NMM65072.1"/>
    <property type="molecule type" value="Genomic_DNA"/>
</dbReference>